<feature type="region of interest" description="Disordered" evidence="1">
    <location>
        <begin position="239"/>
        <end position="359"/>
    </location>
</feature>
<dbReference type="Proteomes" id="UP000284842">
    <property type="component" value="Unassembled WGS sequence"/>
</dbReference>
<dbReference type="GO" id="GO:0035091">
    <property type="term" value="F:phosphatidylinositol binding"/>
    <property type="evidence" value="ECO:0007669"/>
    <property type="project" value="InterPro"/>
</dbReference>
<dbReference type="STRING" id="181874.A0A409Y6T3"/>
<evidence type="ECO:0008006" key="4">
    <source>
        <dbReference type="Google" id="ProtNLM"/>
    </source>
</evidence>
<evidence type="ECO:0000256" key="1">
    <source>
        <dbReference type="SAM" id="MobiDB-lite"/>
    </source>
</evidence>
<feature type="compositionally biased region" description="Low complexity" evidence="1">
    <location>
        <begin position="311"/>
        <end position="335"/>
    </location>
</feature>
<feature type="compositionally biased region" description="Low complexity" evidence="1">
    <location>
        <begin position="248"/>
        <end position="259"/>
    </location>
</feature>
<dbReference type="EMBL" id="NHTK01001377">
    <property type="protein sequence ID" value="PPQ98752.1"/>
    <property type="molecule type" value="Genomic_DNA"/>
</dbReference>
<proteinExistence type="predicted"/>
<accession>A0A409Y6T3</accession>
<feature type="compositionally biased region" description="Basic and acidic residues" evidence="1">
    <location>
        <begin position="494"/>
        <end position="505"/>
    </location>
</feature>
<evidence type="ECO:0000313" key="3">
    <source>
        <dbReference type="Proteomes" id="UP000284842"/>
    </source>
</evidence>
<protein>
    <recommendedName>
        <fullName evidence="4">PX domain-containing protein</fullName>
    </recommendedName>
</protein>
<dbReference type="AlphaFoldDB" id="A0A409Y6T3"/>
<feature type="region of interest" description="Disordered" evidence="1">
    <location>
        <begin position="378"/>
        <end position="429"/>
    </location>
</feature>
<comment type="caution">
    <text evidence="2">The sequence shown here is derived from an EMBL/GenBank/DDBJ whole genome shotgun (WGS) entry which is preliminary data.</text>
</comment>
<feature type="region of interest" description="Disordered" evidence="1">
    <location>
        <begin position="482"/>
        <end position="508"/>
    </location>
</feature>
<feature type="compositionally biased region" description="Basic and acidic residues" evidence="1">
    <location>
        <begin position="412"/>
        <end position="427"/>
    </location>
</feature>
<evidence type="ECO:0000313" key="2">
    <source>
        <dbReference type="EMBL" id="PPQ98752.1"/>
    </source>
</evidence>
<reference evidence="2 3" key="1">
    <citation type="journal article" date="2018" name="Evol. Lett.">
        <title>Horizontal gene cluster transfer increased hallucinogenic mushroom diversity.</title>
        <authorList>
            <person name="Reynolds H.T."/>
            <person name="Vijayakumar V."/>
            <person name="Gluck-Thaler E."/>
            <person name="Korotkin H.B."/>
            <person name="Matheny P.B."/>
            <person name="Slot J.C."/>
        </authorList>
    </citation>
    <scope>NUCLEOTIDE SEQUENCE [LARGE SCALE GENOMIC DNA]</scope>
    <source>
        <strain evidence="2 3">2629</strain>
    </source>
</reference>
<gene>
    <name evidence="2" type="ORF">CVT24_003449</name>
</gene>
<feature type="compositionally biased region" description="Low complexity" evidence="1">
    <location>
        <begin position="566"/>
        <end position="579"/>
    </location>
</feature>
<dbReference type="OrthoDB" id="3244370at2759"/>
<sequence>MLFSDYSGVGAMEPNRSEGENFKRAVIRPPPSRFTVDFLPSNYSGNHNYGMRISPISYGENSSITSRSRNVEYDIWRKWEDCLWFQDTLEKEYYNAAKEKKIRLKQGKGVKGFNGLYKADMASSWESLPPGPDPQSVLQDVHKYLPKLSKRGTVFRPSRSFVDERQKEFQNLVEALFSEDVPALIKEIRASTHVTDFFALWRRDQDAMEKSKKSNRKSTSSSVFSSYFSGSTQSLGSFLDDDTSTIQSKSLPSSPASKTSSRRSRTSSNDVSGSSTRSSSVESTSYSHSSKRRSTGSDETTSAPRMRRRAISNASTSDSSSIHSEGSSDSSSTASTNPTIMDESPLAFGHNPQTHQASDRPASILEVLPEELEMLSKTPENYALPAPRPRPRISSIERRANRAYSIVQPTSPRDRGDGDNDNKRSTIRDSWQSNASIDALASDILNNLGVNLPHPIKEHKFRASMASISTFMTTDSADAMFPHRFDDDDDDGLESIREGKPERPRLSVPLSLSDFDIRTEDDSFDQDSILDSFTRPSSLIYDPSDEGSTRSRTPTGNYPESVYTISSDGGRSARSSSSFEPPPSPTFSMASSAMTVTSTSTTSTSLAAAGLISIKAAHNSSIIMLKVQRTLDFADIRQRIYNKFVGQEGIPLSQSFKVAYVQGAPNSPVKGSGASSKSSKDRSSLEFIRCDSDWERLLLSTEGSKITLKILDAPQ</sequence>
<feature type="region of interest" description="Disordered" evidence="1">
    <location>
        <begin position="535"/>
        <end position="592"/>
    </location>
</feature>
<dbReference type="InterPro" id="IPR036871">
    <property type="entry name" value="PX_dom_sf"/>
</dbReference>
<keyword evidence="3" id="KW-1185">Reference proteome</keyword>
<name>A0A409Y6T3_9AGAR</name>
<dbReference type="Gene3D" id="3.30.1520.10">
    <property type="entry name" value="Phox-like domain"/>
    <property type="match status" value="1"/>
</dbReference>
<feature type="compositionally biased region" description="Low complexity" evidence="1">
    <location>
        <begin position="266"/>
        <end position="288"/>
    </location>
</feature>
<dbReference type="InParanoid" id="A0A409Y6T3"/>
<organism evidence="2 3">
    <name type="scientific">Panaeolus cyanescens</name>
    <dbReference type="NCBI Taxonomy" id="181874"/>
    <lineage>
        <taxon>Eukaryota</taxon>
        <taxon>Fungi</taxon>
        <taxon>Dikarya</taxon>
        <taxon>Basidiomycota</taxon>
        <taxon>Agaricomycotina</taxon>
        <taxon>Agaricomycetes</taxon>
        <taxon>Agaricomycetidae</taxon>
        <taxon>Agaricales</taxon>
        <taxon>Agaricineae</taxon>
        <taxon>Galeropsidaceae</taxon>
        <taxon>Panaeolus</taxon>
    </lineage>
</organism>